<gene>
    <name evidence="12" type="ORF">LPB136_05700</name>
</gene>
<feature type="binding site" evidence="10">
    <location>
        <position position="465"/>
    </location>
    <ligand>
        <name>L-glutamate</name>
        <dbReference type="ChEBI" id="CHEBI:29985"/>
    </ligand>
</feature>
<keyword evidence="5 11" id="KW-0378">Hydrolase</keyword>
<dbReference type="InterPro" id="IPR051792">
    <property type="entry name" value="GGT_bact"/>
</dbReference>
<evidence type="ECO:0000256" key="5">
    <source>
        <dbReference type="ARBA" id="ARBA00022801"/>
    </source>
</evidence>
<dbReference type="OrthoDB" id="9781342at2"/>
<evidence type="ECO:0000256" key="7">
    <source>
        <dbReference type="ARBA" id="ARBA00023315"/>
    </source>
</evidence>
<protein>
    <recommendedName>
        <fullName evidence="11">Glutathione hydrolase proenzyme</fullName>
        <ecNumber evidence="11">2.3.2.2</ecNumber>
        <ecNumber evidence="11">3.4.19.13</ecNumber>
    </recommendedName>
    <component>
        <recommendedName>
            <fullName evidence="11">Glutathione hydrolase large chain</fullName>
        </recommendedName>
    </component>
    <component>
        <recommendedName>
            <fullName evidence="11">Glutathione hydrolase small chain</fullName>
        </recommendedName>
    </component>
</protein>
<keyword evidence="6 11" id="KW-0865">Zymogen</keyword>
<dbReference type="Proteomes" id="UP000181898">
    <property type="component" value="Chromosome"/>
</dbReference>
<dbReference type="EMBL" id="CP018155">
    <property type="protein sequence ID" value="APG64881.1"/>
    <property type="molecule type" value="Genomic_DNA"/>
</dbReference>
<dbReference type="InterPro" id="IPR043138">
    <property type="entry name" value="GGT_lsub"/>
</dbReference>
<comment type="catalytic activity">
    <reaction evidence="1 11">
        <text>an S-substituted glutathione + H2O = an S-substituted L-cysteinylglycine + L-glutamate</text>
        <dbReference type="Rhea" id="RHEA:59468"/>
        <dbReference type="ChEBI" id="CHEBI:15377"/>
        <dbReference type="ChEBI" id="CHEBI:29985"/>
        <dbReference type="ChEBI" id="CHEBI:90779"/>
        <dbReference type="ChEBI" id="CHEBI:143103"/>
        <dbReference type="EC" id="3.4.19.13"/>
    </reaction>
</comment>
<evidence type="ECO:0000256" key="2">
    <source>
        <dbReference type="ARBA" id="ARBA00001089"/>
    </source>
</evidence>
<dbReference type="Pfam" id="PF01019">
    <property type="entry name" value="G_glu_transpept"/>
    <property type="match status" value="1"/>
</dbReference>
<sequence length="563" mass="62262">MKKIFLLIAISITLFNCKTSEKKEKNIGLVTEKAMVVSAREEASKIGTDILKKGGNAFDAMAATELALAVAYPYAGNIGGGGFMVYRKNDGQIGALDYREKAPLASSKDMYLDKDGNIIKGKSTLGAMAVGIPGTVAGVFATHKKFGSLPIEDILKPVIALAKRGIIVTKKQEDRIKKYQPYFLKANKEPIIFNQKWKENDTIKYNALAETLERILKNGRDEFYKGETAKRLVKFMQANGGIMTEEDLAKYEAQWRTPVTFTYDDLKVISMSPPSSGGICLAQIMNGIEPYDLDKFGHNSTKTIQIIAEAERRAYADRSFFLGDPDFVKIPLKTLISKEYTKGRMDNFSFEKATKSADVAHGTVEMIESDETTHYSIVDQFGNAISATTTINGAYGSKLYCEDLGFFLNNEMDDFSSKPGVPNQFGLVGAKANEIMPEKRMLSSMTPTIVEKNGKLWMVVGTPGGSTIITSVLQTILNVHEFNFGMQEAVNQPRFHHQWLPDMIMMEPNMFDRKVVEDLKKVGYTINEEDAPVIGKVEGILRLPNGKLEGGADPRGDDKAVGF</sequence>
<dbReference type="EC" id="3.4.19.13" evidence="11"/>
<name>A0A1L3JIB5_9FLAO</name>
<evidence type="ECO:0000256" key="1">
    <source>
        <dbReference type="ARBA" id="ARBA00001049"/>
    </source>
</evidence>
<dbReference type="KEGG" id="ten:LPB136_05700"/>
<dbReference type="UniPathway" id="UPA00204"/>
<accession>A0A1L3JIB5</accession>
<evidence type="ECO:0000256" key="6">
    <source>
        <dbReference type="ARBA" id="ARBA00023145"/>
    </source>
</evidence>
<evidence type="ECO:0000256" key="8">
    <source>
        <dbReference type="ARBA" id="ARBA00047417"/>
    </source>
</evidence>
<dbReference type="InterPro" id="IPR043137">
    <property type="entry name" value="GGT_ssub_C"/>
</dbReference>
<evidence type="ECO:0000256" key="9">
    <source>
        <dbReference type="PIRSR" id="PIRSR600101-1"/>
    </source>
</evidence>
<comment type="catalytic activity">
    <reaction evidence="2 11">
        <text>glutathione + H2O = L-cysteinylglycine + L-glutamate</text>
        <dbReference type="Rhea" id="RHEA:28807"/>
        <dbReference type="ChEBI" id="CHEBI:15377"/>
        <dbReference type="ChEBI" id="CHEBI:29985"/>
        <dbReference type="ChEBI" id="CHEBI:57925"/>
        <dbReference type="ChEBI" id="CHEBI:61694"/>
        <dbReference type="EC" id="3.4.19.13"/>
    </reaction>
</comment>
<dbReference type="SUPFAM" id="SSF56235">
    <property type="entry name" value="N-terminal nucleophile aminohydrolases (Ntn hydrolases)"/>
    <property type="match status" value="1"/>
</dbReference>
<comment type="subunit">
    <text evidence="11">This enzyme consists of two polypeptide chains, which are synthesized in precursor form from a single polypeptide.</text>
</comment>
<evidence type="ECO:0000256" key="10">
    <source>
        <dbReference type="PIRSR" id="PIRSR600101-2"/>
    </source>
</evidence>
<dbReference type="GO" id="GO:0103068">
    <property type="term" value="F:leukotriene C4 gamma-glutamyl transferase activity"/>
    <property type="evidence" value="ECO:0007669"/>
    <property type="project" value="UniProtKB-EC"/>
</dbReference>
<evidence type="ECO:0000313" key="12">
    <source>
        <dbReference type="EMBL" id="APG64881.1"/>
    </source>
</evidence>
<dbReference type="EC" id="2.3.2.2" evidence="11"/>
<feature type="binding site" evidence="10">
    <location>
        <begin position="390"/>
        <end position="392"/>
    </location>
    <ligand>
        <name>L-glutamate</name>
        <dbReference type="ChEBI" id="CHEBI:29985"/>
    </ligand>
</feature>
<dbReference type="InterPro" id="IPR029055">
    <property type="entry name" value="Ntn_hydrolases_N"/>
</dbReference>
<dbReference type="STRING" id="1850252.LPB136_05700"/>
<keyword evidence="13" id="KW-1185">Reference proteome</keyword>
<dbReference type="GO" id="GO:0036374">
    <property type="term" value="F:glutathione hydrolase activity"/>
    <property type="evidence" value="ECO:0007669"/>
    <property type="project" value="UniProtKB-UniRule"/>
</dbReference>
<comment type="PTM">
    <text evidence="11">Cleaved by autocatalysis into a large and a small subunit.</text>
</comment>
<dbReference type="Gene3D" id="1.10.246.130">
    <property type="match status" value="1"/>
</dbReference>
<dbReference type="NCBIfam" id="TIGR00066">
    <property type="entry name" value="g_glut_trans"/>
    <property type="match status" value="1"/>
</dbReference>
<evidence type="ECO:0000256" key="11">
    <source>
        <dbReference type="RuleBase" id="RU368036"/>
    </source>
</evidence>
<feature type="active site" description="Nucleophile" evidence="9">
    <location>
        <position position="372"/>
    </location>
</feature>
<comment type="pathway">
    <text evidence="11">Sulfur metabolism; glutathione metabolism.</text>
</comment>
<keyword evidence="4 11" id="KW-0808">Transferase</keyword>
<dbReference type="RefSeq" id="WP_072555206.1">
    <property type="nucleotide sequence ID" value="NZ_CP018155.1"/>
</dbReference>
<keyword evidence="7 11" id="KW-0012">Acyltransferase</keyword>
<feature type="binding site" evidence="10">
    <location>
        <position position="99"/>
    </location>
    <ligand>
        <name>L-glutamate</name>
        <dbReference type="ChEBI" id="CHEBI:29985"/>
    </ligand>
</feature>
<dbReference type="Gene3D" id="3.60.20.40">
    <property type="match status" value="1"/>
</dbReference>
<feature type="binding site" evidence="10">
    <location>
        <begin position="443"/>
        <end position="444"/>
    </location>
    <ligand>
        <name>L-glutamate</name>
        <dbReference type="ChEBI" id="CHEBI:29985"/>
    </ligand>
</feature>
<dbReference type="GO" id="GO:0006751">
    <property type="term" value="P:glutathione catabolic process"/>
    <property type="evidence" value="ECO:0007669"/>
    <property type="project" value="UniProtKB-UniRule"/>
</dbReference>
<evidence type="ECO:0000256" key="3">
    <source>
        <dbReference type="ARBA" id="ARBA00009381"/>
    </source>
</evidence>
<feature type="binding site" evidence="10">
    <location>
        <position position="414"/>
    </location>
    <ligand>
        <name>L-glutamate</name>
        <dbReference type="ChEBI" id="CHEBI:29985"/>
    </ligand>
</feature>
<keyword evidence="11" id="KW-0317">Glutathione biosynthesis</keyword>
<dbReference type="PANTHER" id="PTHR43199:SF1">
    <property type="entry name" value="GLUTATHIONE HYDROLASE PROENZYME"/>
    <property type="match status" value="1"/>
</dbReference>
<dbReference type="PANTHER" id="PTHR43199">
    <property type="entry name" value="GLUTATHIONE HYDROLASE"/>
    <property type="match status" value="1"/>
</dbReference>
<dbReference type="AlphaFoldDB" id="A0A1L3JIB5"/>
<dbReference type="InterPro" id="IPR000101">
    <property type="entry name" value="GGT_peptidase"/>
</dbReference>
<organism evidence="12 13">
    <name type="scientific">Tenacibaculum todarodis</name>
    <dbReference type="NCBI Taxonomy" id="1850252"/>
    <lineage>
        <taxon>Bacteria</taxon>
        <taxon>Pseudomonadati</taxon>
        <taxon>Bacteroidota</taxon>
        <taxon>Flavobacteriia</taxon>
        <taxon>Flavobacteriales</taxon>
        <taxon>Flavobacteriaceae</taxon>
        <taxon>Tenacibaculum</taxon>
    </lineage>
</organism>
<reference evidence="12 13" key="1">
    <citation type="submission" date="2016-11" db="EMBL/GenBank/DDBJ databases">
        <title>Tenacibaculum sp. LPB0136, isolated from marine environment.</title>
        <authorList>
            <person name="Kim E."/>
            <person name="Yi H."/>
        </authorList>
    </citation>
    <scope>NUCLEOTIDE SEQUENCE [LARGE SCALE GENOMIC DNA]</scope>
    <source>
        <strain evidence="12 13">LPB0136</strain>
    </source>
</reference>
<dbReference type="GO" id="GO:0006750">
    <property type="term" value="P:glutathione biosynthetic process"/>
    <property type="evidence" value="ECO:0007669"/>
    <property type="project" value="UniProtKB-KW"/>
</dbReference>
<dbReference type="PRINTS" id="PR01210">
    <property type="entry name" value="GGTRANSPTASE"/>
</dbReference>
<comment type="catalytic activity">
    <reaction evidence="8 11">
        <text>an N-terminal (5-L-glutamyl)-[peptide] + an alpha-amino acid = 5-L-glutamyl amino acid + an N-terminal L-alpha-aminoacyl-[peptide]</text>
        <dbReference type="Rhea" id="RHEA:23904"/>
        <dbReference type="Rhea" id="RHEA-COMP:9780"/>
        <dbReference type="Rhea" id="RHEA-COMP:9795"/>
        <dbReference type="ChEBI" id="CHEBI:77644"/>
        <dbReference type="ChEBI" id="CHEBI:78597"/>
        <dbReference type="ChEBI" id="CHEBI:78599"/>
        <dbReference type="ChEBI" id="CHEBI:78608"/>
        <dbReference type="EC" id="2.3.2.2"/>
    </reaction>
</comment>
<evidence type="ECO:0000313" key="13">
    <source>
        <dbReference type="Proteomes" id="UP000181898"/>
    </source>
</evidence>
<evidence type="ECO:0000256" key="4">
    <source>
        <dbReference type="ARBA" id="ARBA00022679"/>
    </source>
</evidence>
<comment type="similarity">
    <text evidence="3 11">Belongs to the gamma-glutamyltransferase family.</text>
</comment>
<proteinExistence type="inferred from homology"/>